<feature type="domain" description="Protein kinase" evidence="8">
    <location>
        <begin position="34"/>
        <end position="285"/>
    </location>
</feature>
<feature type="compositionally biased region" description="Polar residues" evidence="7">
    <location>
        <begin position="548"/>
        <end position="557"/>
    </location>
</feature>
<dbReference type="InterPro" id="IPR017441">
    <property type="entry name" value="Protein_kinase_ATP_BS"/>
</dbReference>
<feature type="compositionally biased region" description="Basic and acidic residues" evidence="7">
    <location>
        <begin position="1586"/>
        <end position="1595"/>
    </location>
</feature>
<feature type="compositionally biased region" description="Low complexity" evidence="7">
    <location>
        <begin position="1434"/>
        <end position="1443"/>
    </location>
</feature>
<feature type="compositionally biased region" description="Basic and acidic residues" evidence="7">
    <location>
        <begin position="1204"/>
        <end position="1215"/>
    </location>
</feature>
<feature type="compositionally biased region" description="Basic and acidic residues" evidence="7">
    <location>
        <begin position="1162"/>
        <end position="1172"/>
    </location>
</feature>
<dbReference type="SUPFAM" id="SSF56112">
    <property type="entry name" value="Protein kinase-like (PK-like)"/>
    <property type="match status" value="1"/>
</dbReference>
<keyword evidence="3 6" id="KW-0547">Nucleotide-binding</keyword>
<dbReference type="PANTHER" id="PTHR24346">
    <property type="entry name" value="MAP/MICROTUBULE AFFINITY-REGULATING KINASE"/>
    <property type="match status" value="1"/>
</dbReference>
<feature type="compositionally biased region" description="Basic and acidic residues" evidence="7">
    <location>
        <begin position="1851"/>
        <end position="1921"/>
    </location>
</feature>
<feature type="compositionally biased region" description="Basic and acidic residues" evidence="7">
    <location>
        <begin position="694"/>
        <end position="705"/>
    </location>
</feature>
<feature type="region of interest" description="Disordered" evidence="7">
    <location>
        <begin position="670"/>
        <end position="824"/>
    </location>
</feature>
<feature type="region of interest" description="Disordered" evidence="7">
    <location>
        <begin position="2654"/>
        <end position="2676"/>
    </location>
</feature>
<feature type="region of interest" description="Disordered" evidence="7">
    <location>
        <begin position="371"/>
        <end position="438"/>
    </location>
</feature>
<dbReference type="PROSITE" id="PS00107">
    <property type="entry name" value="PROTEIN_KINASE_ATP"/>
    <property type="match status" value="1"/>
</dbReference>
<sequence length="2676" mass="297247">MVVGEASIHNIMGGMESTGGVRLHNHKRKLKQRFDIIKKLGQGTYGKVQLGINKETGQEVAIKTIKKCKIETEADLIRIRREIQIMSSVQHPNIIHIYEVFENREKMVLVMEYAAGGELYDYLSERKVLSEQEARRIFRQIATAVFYCHKHKICHRDLKLENILLDQVGNAKIADFGLSNVFDEQRLLNTFCGSPLYASPEIVKGTPYHGPEVDCWSLGVLLYTLVYGAMPFDGSNFKRLVKQISQSDYFEPKKPSPASPLIKDMLTVCPRRRADIEKICTHWWVNEGYEQNCLDIAEELADQTPVRLDLLLSLVPQSASAEKLLVGDQQAGGDVTNSMSSETLVPTRCHSVGSLMELDQNSSDRRIRELLEDEPRSSAAGDAKRKLETTPSMDETAAAYVKRKDKSRRKERSDEREPRAYRSSSRHHSAPIPNAISEEAMEVEPAAIVTVPISKTVDFDKVEGAAACLELIEESKERSPSKERSKTPLVNEHEPSREPTENVQQIYSKYGKSQDLHEKASNKEDKSQQKYIKSPSQSLYDNVGAASESPNKTTNETASSKKSEASESKVPNEHDASVRNEAYLSQDMQQMEPTESDFKKLREKALSLDSELSNEVASAPAKPVERRRSKIFETAEKFNQLASTTESEKPKKIFIPGVNVGGAKRAFERKASLSSITTPPPSKANASKVIIDVPTDKKTEKDEQKPTTGDQEVAAAEEKPDKRDEAKKRAVDIISGAIGKPPVQKKLNGSPPTSPQTPDPKKLGLKIQVAPNDVRSATVSVSTPIETKFASDGKSAAPEASITSTPDTAGTENSQSEEPKMSSKMEITLKSATLPRRKTSKAEITLSGVKPPETIAFKSEVEAKIDAFQPQKLRTQRSEVAFPVAAAMPHANRSSSLEPEGRSKAAPRERIIPIQVETGAEQIQHSPTPPSKPPMSQRTMSQRSGSLSRQSTADSDTDSALGSTVGPEPIRKSPREYIIPIAVEGGGYVTPRSGSLEPESKTSTPTSTNPPRSRFGRPRRMSSLLSDASEDESPFSSLHGDDLLQRHMHRLRSSRPSRQSSEHADSLSSGEDDDDDGFELLTAENLFSTLLSRVRSLTQRLNVDDNRSSGFPSSRLFSRLGSQPSQAFWGLNKPLSSYESYVETRIVTTRLSESQFKHSLSRDADVFSKRDSASTSNPGTPNSPGSYSTPSRDSVFEIGSNTLPRDKVEEVHEGDAEAETATGQIRKEAQESLEQNFTPSLARRLSRQFIEQTRQPIPRSPSVPRDSNRHHQPSPTRETLSLIGSSEVAKRHSTSATSDQTEYRDRSLDRGIRRATSLLEPSKYDRSERHSPRRSISLFDDDDDDRLLPPLPRHIMTLGRKYKESTRSNVGNARRENFHGYRTDKIQEEPGDLDMYSGDCKEDMDNNITENGSMSEGTSISICNSKTNLMDTTATTSSVSARSCETSPTESSSNLGDYGKSVCKADISKSFENRLLAAENLIKESKLKNLTPQRFNPNLSCNYKDTDKCDKEALITSDPSLANSVTSKRRSCIPSLRLRSGSLTREPSASTDRRKSFAGAQDASAGGANQERSILSKFFRSGSSSKEIKAKDNNKSQKPKQHRISRFLRPDFFDTPREESQYVKEKEAQKAAENERRKSRFMRRKSESKERKEDTAKDEKICKEQKNEINALQKDKLDSTTGSPTEDKSKSEEKEKTKIVRQSSKSSFLHSLEKKLERLRSNDESTSTIAKPTMNGNVPGDRKERGARECSAPPVECPTVESTLTEVKRTLSVEDLSLNKSTKSSPSAKAKVTSVLGLFKTNADTKQNANGRSQNAIMSKLKRSPPKCAKSMESPLEEDAAATSKIPTKFTRTDNKSVKKVPESKKSPPKEKSKERELIVKERKPMERQSREFKRAPEKSDSSFADKAKQEKTESLRKSSDDSESLQKVVDNKQAESIANNEDKKLVKTKKNISSLDKNGSVTRIDKGADVDKKIKKPVIPKEETDKEEINGAKKKRIVRVVKKVVKKSSDSSESKSEEKEKSRPLMKKKIVTTRKEKSPEGPTGTAQNSVKGNNVDNQTATRSSHLKQTQPNVQEISSAKSSDAAEPSVQNTITMPKPDAVLNSSNANVSAANLSQTASALQNTSSPQNCASSVVQNVSNSILATSAASITQNASNFNINQAKPPEQHRANRASLKLDLSKIPQHTFRHATPKRESPKSESPKANSAVSIGSPKTDAPAVESSSDKLMDCLSKMTHHANITGNKIIIDKPLRAKDVAELKREVTECAKIIENHVELQNDCSTSQNIDKVIDSGKPIADERSKEIAMNPPKETSEVVKEPTLDDCTSEMFSPEEPESFDSWSICSADLNHNRSDLHSPQLHSPTSPSYSLFMRGDSSESVIDRIRRRSFYSRFNDRKRPSLTAPPPGISSVTLPRRFSFNSSRERERSRLYNYGVPRTRSDKSYLYGDEVSCRKSPVDRERYSDTLNTSSYGHHSPEARSIFDHYGNSVPSTSHDSLRRYVRSPTLDLVTSRAKYHSSDIIADNDLTGSYKSPLSRSMLNESMTDSYCGRSTSSTLPRKFGSTVGNLEPKSVEYYEEILSPSNADYLSPRDTCRSPLLDGYLSRCENGYHHNGNLDLPQFDKQKSYTNKMTDVELGEGNSRLGEQKRNIMRRLSETRDTPSTTADILSNLSVTEQD</sequence>
<dbReference type="GO" id="GO:0005524">
    <property type="term" value="F:ATP binding"/>
    <property type="evidence" value="ECO:0007669"/>
    <property type="project" value="UniProtKB-UniRule"/>
</dbReference>
<dbReference type="InterPro" id="IPR011009">
    <property type="entry name" value="Kinase-like_dom_sf"/>
</dbReference>
<feature type="region of interest" description="Disordered" evidence="7">
    <location>
        <begin position="475"/>
        <end position="628"/>
    </location>
</feature>
<dbReference type="EMBL" id="QOIP01000005">
    <property type="protein sequence ID" value="RLU22964.1"/>
    <property type="molecule type" value="Genomic_DNA"/>
</dbReference>
<feature type="compositionally biased region" description="Basic residues" evidence="7">
    <location>
        <begin position="1046"/>
        <end position="1055"/>
    </location>
</feature>
<gene>
    <name evidence="9" type="ORF">DMN91_005242</name>
</gene>
<feature type="compositionally biased region" description="Basic and acidic residues" evidence="7">
    <location>
        <begin position="1301"/>
        <end position="1312"/>
    </location>
</feature>
<feature type="compositionally biased region" description="Basic and acidic residues" evidence="7">
    <location>
        <begin position="1981"/>
        <end position="1992"/>
    </location>
</feature>
<dbReference type="SMART" id="SM00220">
    <property type="entry name" value="S_TKc"/>
    <property type="match status" value="1"/>
</dbReference>
<evidence type="ECO:0000313" key="9">
    <source>
        <dbReference type="EMBL" id="RLU22964.1"/>
    </source>
</evidence>
<keyword evidence="2" id="KW-0808">Transferase</keyword>
<comment type="caution">
    <text evidence="9">The sequence shown here is derived from an EMBL/GenBank/DDBJ whole genome shotgun (WGS) entry which is preliminary data.</text>
</comment>
<keyword evidence="5 6" id="KW-0067">ATP-binding</keyword>
<dbReference type="FunFam" id="3.30.200.20:FF:000315">
    <property type="entry name" value="Calcium-dependent protein kinase 3"/>
    <property type="match status" value="1"/>
</dbReference>
<feature type="compositionally biased region" description="Polar residues" evidence="7">
    <location>
        <begin position="2659"/>
        <end position="2676"/>
    </location>
</feature>
<dbReference type="PANTHER" id="PTHR24346:SF93">
    <property type="entry name" value="NUAK FAMILY SNF1-LIKE KINASE 1"/>
    <property type="match status" value="1"/>
</dbReference>
<evidence type="ECO:0000313" key="10">
    <source>
        <dbReference type="Proteomes" id="UP000279307"/>
    </source>
</evidence>
<feature type="region of interest" description="Disordered" evidence="7">
    <location>
        <begin position="1250"/>
        <end position="1338"/>
    </location>
</feature>
<reference evidence="9 10" key="1">
    <citation type="journal article" date="2018" name="Genome Res.">
        <title>The genomic architecture and molecular evolution of ant odorant receptors.</title>
        <authorList>
            <person name="McKenzie S.K."/>
            <person name="Kronauer D.J.C."/>
        </authorList>
    </citation>
    <scope>NUCLEOTIDE SEQUENCE [LARGE SCALE GENOMIC DNA]</scope>
    <source>
        <strain evidence="9">Clonal line C1</strain>
    </source>
</reference>
<feature type="compositionally biased region" description="Basic and acidic residues" evidence="7">
    <location>
        <begin position="411"/>
        <end position="420"/>
    </location>
</feature>
<feature type="compositionally biased region" description="Basic and acidic residues" evidence="7">
    <location>
        <begin position="1685"/>
        <end position="1698"/>
    </location>
</feature>
<feature type="region of interest" description="Disordered" evidence="7">
    <location>
        <begin position="1981"/>
        <end position="2000"/>
    </location>
</feature>
<feature type="compositionally biased region" description="Polar residues" evidence="7">
    <location>
        <begin position="775"/>
        <end position="785"/>
    </location>
</feature>
<dbReference type="GO" id="GO:0005737">
    <property type="term" value="C:cytoplasm"/>
    <property type="evidence" value="ECO:0007669"/>
    <property type="project" value="TreeGrafter"/>
</dbReference>
<dbReference type="GO" id="GO:0000226">
    <property type="term" value="P:microtubule cytoskeleton organization"/>
    <property type="evidence" value="ECO:0007669"/>
    <property type="project" value="TreeGrafter"/>
</dbReference>
<feature type="region of interest" description="Disordered" evidence="7">
    <location>
        <begin position="1538"/>
        <end position="1757"/>
    </location>
</feature>
<protein>
    <recommendedName>
        <fullName evidence="8">Protein kinase domain-containing protein</fullName>
    </recommendedName>
</protein>
<feature type="compositionally biased region" description="Basic and acidic residues" evidence="7">
    <location>
        <begin position="596"/>
        <end position="606"/>
    </location>
</feature>
<feature type="compositionally biased region" description="Basic and acidic residues" evidence="7">
    <location>
        <begin position="371"/>
        <end position="388"/>
    </location>
</feature>
<feature type="compositionally biased region" description="Basic and acidic residues" evidence="7">
    <location>
        <begin position="1608"/>
        <end position="1636"/>
    </location>
</feature>
<feature type="compositionally biased region" description="Basic residues" evidence="7">
    <location>
        <begin position="1597"/>
        <end position="1606"/>
    </location>
</feature>
<dbReference type="GO" id="GO:0050321">
    <property type="term" value="F:tau-protein kinase activity"/>
    <property type="evidence" value="ECO:0007669"/>
    <property type="project" value="TreeGrafter"/>
</dbReference>
<dbReference type="OrthoDB" id="193931at2759"/>
<accession>A0A3L8DRA2</accession>
<feature type="compositionally biased region" description="Basic and acidic residues" evidence="7">
    <location>
        <begin position="2008"/>
        <end position="2024"/>
    </location>
</feature>
<evidence type="ECO:0000256" key="1">
    <source>
        <dbReference type="ARBA" id="ARBA00022527"/>
    </source>
</evidence>
<feature type="compositionally biased region" description="Basic and acidic residues" evidence="7">
    <location>
        <begin position="716"/>
        <end position="731"/>
    </location>
</feature>
<feature type="compositionally biased region" description="Polar residues" evidence="7">
    <location>
        <begin position="1273"/>
        <end position="1284"/>
    </location>
</feature>
<dbReference type="InterPro" id="IPR008271">
    <property type="entry name" value="Ser/Thr_kinase_AS"/>
</dbReference>
<feature type="compositionally biased region" description="Basic residues" evidence="7">
    <location>
        <begin position="401"/>
        <end position="410"/>
    </location>
</feature>
<organism evidence="9 10">
    <name type="scientific">Ooceraea biroi</name>
    <name type="common">Clonal raider ant</name>
    <name type="synonym">Cerapachys biroi</name>
    <dbReference type="NCBI Taxonomy" id="2015173"/>
    <lineage>
        <taxon>Eukaryota</taxon>
        <taxon>Metazoa</taxon>
        <taxon>Ecdysozoa</taxon>
        <taxon>Arthropoda</taxon>
        <taxon>Hexapoda</taxon>
        <taxon>Insecta</taxon>
        <taxon>Pterygota</taxon>
        <taxon>Neoptera</taxon>
        <taxon>Endopterygota</taxon>
        <taxon>Hymenoptera</taxon>
        <taxon>Apocrita</taxon>
        <taxon>Aculeata</taxon>
        <taxon>Formicoidea</taxon>
        <taxon>Formicidae</taxon>
        <taxon>Dorylinae</taxon>
        <taxon>Ooceraea</taxon>
    </lineage>
</organism>
<dbReference type="PROSITE" id="PS00108">
    <property type="entry name" value="PROTEIN_KINASE_ST"/>
    <property type="match status" value="1"/>
</dbReference>
<feature type="compositionally biased region" description="Polar residues" evidence="7">
    <location>
        <begin position="1802"/>
        <end position="1817"/>
    </location>
</feature>
<dbReference type="CDD" id="cd14073">
    <property type="entry name" value="STKc_NUAK"/>
    <property type="match status" value="1"/>
</dbReference>
<proteinExistence type="predicted"/>
<evidence type="ECO:0000256" key="3">
    <source>
        <dbReference type="ARBA" id="ARBA00022741"/>
    </source>
</evidence>
<feature type="compositionally biased region" description="Basic and acidic residues" evidence="7">
    <location>
        <begin position="475"/>
        <end position="500"/>
    </location>
</feature>
<feature type="compositionally biased region" description="Polar residues" evidence="7">
    <location>
        <begin position="1173"/>
        <end position="1192"/>
    </location>
</feature>
<evidence type="ECO:0000256" key="7">
    <source>
        <dbReference type="SAM" id="MobiDB-lite"/>
    </source>
</evidence>
<feature type="compositionally biased region" description="Basic and acidic residues" evidence="7">
    <location>
        <begin position="1644"/>
        <end position="1678"/>
    </location>
</feature>
<feature type="compositionally biased region" description="Polar residues" evidence="7">
    <location>
        <begin position="1541"/>
        <end position="1550"/>
    </location>
</feature>
<feature type="binding site" evidence="6">
    <location>
        <position position="67"/>
    </location>
    <ligand>
        <name>ATP</name>
        <dbReference type="ChEBI" id="CHEBI:30616"/>
    </ligand>
</feature>
<feature type="region of interest" description="Disordered" evidence="7">
    <location>
        <begin position="2179"/>
        <end position="2223"/>
    </location>
</feature>
<evidence type="ECO:0000256" key="5">
    <source>
        <dbReference type="ARBA" id="ARBA00022840"/>
    </source>
</evidence>
<dbReference type="Pfam" id="PF00069">
    <property type="entry name" value="Pkinase"/>
    <property type="match status" value="1"/>
</dbReference>
<feature type="compositionally biased region" description="Basic and acidic residues" evidence="7">
    <location>
        <begin position="1711"/>
        <end position="1723"/>
    </location>
</feature>
<feature type="region of interest" description="Disordered" evidence="7">
    <location>
        <begin position="2005"/>
        <end position="2102"/>
    </location>
</feature>
<keyword evidence="4" id="KW-0418">Kinase</keyword>
<feature type="compositionally biased region" description="Polar residues" evidence="7">
    <location>
        <begin position="1724"/>
        <end position="1736"/>
    </location>
</feature>
<dbReference type="Proteomes" id="UP000279307">
    <property type="component" value="Chromosome 5"/>
</dbReference>
<feature type="region of interest" description="Disordered" evidence="7">
    <location>
        <begin position="1800"/>
        <end position="1970"/>
    </location>
</feature>
<feature type="compositionally biased region" description="Polar residues" evidence="7">
    <location>
        <begin position="934"/>
        <end position="962"/>
    </location>
</feature>
<feature type="compositionally biased region" description="Polar residues" evidence="7">
    <location>
        <begin position="1700"/>
        <end position="1709"/>
    </location>
</feature>
<feature type="compositionally biased region" description="Basic and acidic residues" evidence="7">
    <location>
        <begin position="559"/>
        <end position="578"/>
    </location>
</feature>
<feature type="region of interest" description="Disordered" evidence="7">
    <location>
        <begin position="1162"/>
        <end position="1222"/>
    </location>
</feature>
<feature type="region of interest" description="Disordered" evidence="7">
    <location>
        <begin position="1434"/>
        <end position="1456"/>
    </location>
</feature>
<evidence type="ECO:0000256" key="2">
    <source>
        <dbReference type="ARBA" id="ARBA00022679"/>
    </source>
</evidence>
<name>A0A3L8DRA2_OOCBI</name>
<feature type="compositionally biased region" description="Low complexity" evidence="7">
    <location>
        <begin position="1001"/>
        <end position="1013"/>
    </location>
</feature>
<feature type="compositionally biased region" description="Polar residues" evidence="7">
    <location>
        <begin position="2045"/>
        <end position="2082"/>
    </location>
</feature>
<feature type="compositionally biased region" description="Basic and acidic residues" evidence="7">
    <location>
        <begin position="899"/>
        <end position="911"/>
    </location>
</feature>
<dbReference type="InterPro" id="IPR000719">
    <property type="entry name" value="Prot_kinase_dom"/>
</dbReference>
<dbReference type="GO" id="GO:0035556">
    <property type="term" value="P:intracellular signal transduction"/>
    <property type="evidence" value="ECO:0007669"/>
    <property type="project" value="TreeGrafter"/>
</dbReference>
<feature type="compositionally biased region" description="Basic and acidic residues" evidence="7">
    <location>
        <begin position="2193"/>
        <end position="2202"/>
    </location>
</feature>
<keyword evidence="1" id="KW-0723">Serine/threonine-protein kinase</keyword>
<feature type="compositionally biased region" description="Polar residues" evidence="7">
    <location>
        <begin position="529"/>
        <end position="540"/>
    </location>
</feature>
<feature type="compositionally biased region" description="Basic and acidic residues" evidence="7">
    <location>
        <begin position="512"/>
        <end position="528"/>
    </location>
</feature>
<feature type="region of interest" description="Disordered" evidence="7">
    <location>
        <begin position="884"/>
        <end position="1075"/>
    </location>
</feature>
<dbReference type="PROSITE" id="PS50011">
    <property type="entry name" value="PROTEIN_KINASE_DOM"/>
    <property type="match status" value="1"/>
</dbReference>
<dbReference type="FunFam" id="1.10.510.10:FF:000389">
    <property type="entry name" value="Uncharacterized protein, isoform E"/>
    <property type="match status" value="1"/>
</dbReference>
<feature type="compositionally biased region" description="Polar residues" evidence="7">
    <location>
        <begin position="1444"/>
        <end position="1455"/>
    </location>
</feature>
<feature type="compositionally biased region" description="Polar residues" evidence="7">
    <location>
        <begin position="801"/>
        <end position="816"/>
    </location>
</feature>
<feature type="compositionally biased region" description="Polar residues" evidence="7">
    <location>
        <begin position="1952"/>
        <end position="1962"/>
    </location>
</feature>
<evidence type="ECO:0000256" key="4">
    <source>
        <dbReference type="ARBA" id="ARBA00022777"/>
    </source>
</evidence>
<dbReference type="Gene3D" id="1.10.510.10">
    <property type="entry name" value="Transferase(Phosphotransferase) domain 1"/>
    <property type="match status" value="1"/>
</dbReference>
<evidence type="ECO:0000259" key="8">
    <source>
        <dbReference type="PROSITE" id="PS50011"/>
    </source>
</evidence>
<evidence type="ECO:0000256" key="6">
    <source>
        <dbReference type="PROSITE-ProRule" id="PRU10141"/>
    </source>
</evidence>